<feature type="transmembrane region" description="Helical" evidence="7">
    <location>
        <begin position="302"/>
        <end position="322"/>
    </location>
</feature>
<evidence type="ECO:0000259" key="8">
    <source>
        <dbReference type="PROSITE" id="PS50850"/>
    </source>
</evidence>
<evidence type="ECO:0000256" key="6">
    <source>
        <dbReference type="ARBA" id="ARBA00023136"/>
    </source>
</evidence>
<feature type="domain" description="Major facilitator superfamily (MFS) profile" evidence="8">
    <location>
        <begin position="12"/>
        <end position="446"/>
    </location>
</feature>
<keyword evidence="6 7" id="KW-0472">Membrane</keyword>
<comment type="similarity">
    <text evidence="2">Belongs to the major facilitator superfamily. Sugar transporter (TC 2.A.1.1) family.</text>
</comment>
<feature type="transmembrane region" description="Helical" evidence="7">
    <location>
        <begin position="393"/>
        <end position="409"/>
    </location>
</feature>
<keyword evidence="3" id="KW-0813">Transport</keyword>
<dbReference type="GO" id="GO:0016020">
    <property type="term" value="C:membrane"/>
    <property type="evidence" value="ECO:0007669"/>
    <property type="project" value="UniProtKB-SubCell"/>
</dbReference>
<keyword evidence="5 7" id="KW-1133">Transmembrane helix</keyword>
<sequence>MGATYTAYNLRIIAVLTLGSLTFGYAYSVISNTLGQPSFSAYFGLAGDDAYANAISGAVNGLFAAGGVFGAIHTGWMCESKGRKLTMNTAAAISIIGGAVQTGSVHIAMFLVGRFVNGWGIGMMVTLIPIYQAEISPPNARGLLVGQHGTWIVTGYAIAGWVGVGAYYSPNDALQWRLPISFSCLWPLMLIALSPWVPESPRWLLTRGRRDDAWRIIAKLHGAADDEGMNYAREEFYQMSQQVQVDEAAWAQGGNRQLFTRRSYLERMWMGFFVQYASQTTGAMVIYLYAVQLYQNLGETGSIPLILGATYVTVAAISNLVGALIMDKLGRIKLLIIGLSGCMISLSLVTAMVAEFAGTTNQAGNAMGVFFTFCFITFYGGGEIYPTHFRSQGMAWSIVGTFLSTLAYVEAAPTALANIEWRYYIIFVGLTLINIIVLWWWCPETKGLSLEEINGKFGDEVVVHFADASEKERAHLEATVGRGEELEDIGHG</sequence>
<evidence type="ECO:0000313" key="9">
    <source>
        <dbReference type="EMBL" id="TKA23882.1"/>
    </source>
</evidence>
<dbReference type="AlphaFoldDB" id="A0A4U0TPZ5"/>
<comment type="subcellular location">
    <subcellularLocation>
        <location evidence="1">Membrane</location>
        <topology evidence="1">Multi-pass membrane protein</topology>
    </subcellularLocation>
</comment>
<keyword evidence="10" id="KW-1185">Reference proteome</keyword>
<feature type="transmembrane region" description="Helical" evidence="7">
    <location>
        <begin position="269"/>
        <end position="290"/>
    </location>
</feature>
<dbReference type="PROSITE" id="PS50850">
    <property type="entry name" value="MFS"/>
    <property type="match status" value="1"/>
</dbReference>
<feature type="transmembrane region" description="Helical" evidence="7">
    <location>
        <begin position="334"/>
        <end position="357"/>
    </location>
</feature>
<keyword evidence="4 7" id="KW-0812">Transmembrane</keyword>
<evidence type="ECO:0000256" key="4">
    <source>
        <dbReference type="ARBA" id="ARBA00022692"/>
    </source>
</evidence>
<protein>
    <recommendedName>
        <fullName evidence="8">Major facilitator superfamily (MFS) profile domain-containing protein</fullName>
    </recommendedName>
</protein>
<accession>A0A4U0TPZ5</accession>
<dbReference type="OrthoDB" id="6612291at2759"/>
<feature type="transmembrane region" description="Helical" evidence="7">
    <location>
        <begin position="50"/>
        <end position="73"/>
    </location>
</feature>
<dbReference type="PANTHER" id="PTHR48022">
    <property type="entry name" value="PLASTIDIC GLUCOSE TRANSPORTER 4"/>
    <property type="match status" value="1"/>
</dbReference>
<feature type="transmembrane region" description="Helical" evidence="7">
    <location>
        <begin position="421"/>
        <end position="441"/>
    </location>
</feature>
<dbReference type="InterPro" id="IPR050360">
    <property type="entry name" value="MFS_Sugar_Transporters"/>
</dbReference>
<dbReference type="PRINTS" id="PR00171">
    <property type="entry name" value="SUGRTRNSPORT"/>
</dbReference>
<evidence type="ECO:0000256" key="3">
    <source>
        <dbReference type="ARBA" id="ARBA00022448"/>
    </source>
</evidence>
<dbReference type="InterPro" id="IPR020846">
    <property type="entry name" value="MFS_dom"/>
</dbReference>
<dbReference type="InterPro" id="IPR005828">
    <property type="entry name" value="MFS_sugar_transport-like"/>
</dbReference>
<dbReference type="SUPFAM" id="SSF103473">
    <property type="entry name" value="MFS general substrate transporter"/>
    <property type="match status" value="1"/>
</dbReference>
<dbReference type="Proteomes" id="UP000308549">
    <property type="component" value="Unassembled WGS sequence"/>
</dbReference>
<reference evidence="9 10" key="1">
    <citation type="submission" date="2017-03" db="EMBL/GenBank/DDBJ databases">
        <title>Genomes of endolithic fungi from Antarctica.</title>
        <authorList>
            <person name="Coleine C."/>
            <person name="Masonjones S."/>
            <person name="Stajich J.E."/>
        </authorList>
    </citation>
    <scope>NUCLEOTIDE SEQUENCE [LARGE SCALE GENOMIC DNA]</scope>
    <source>
        <strain evidence="9 10">CCFEE 6315</strain>
    </source>
</reference>
<dbReference type="PANTHER" id="PTHR48022:SF11">
    <property type="entry name" value="MONOSACCHARIDE TRANSPORTER (HXT8), PUTATIVE (AFU_ORTHOLOGUE AFUA_2G08120)-RELATED"/>
    <property type="match status" value="1"/>
</dbReference>
<organism evidence="9 10">
    <name type="scientific">Salinomyces thailandicus</name>
    <dbReference type="NCBI Taxonomy" id="706561"/>
    <lineage>
        <taxon>Eukaryota</taxon>
        <taxon>Fungi</taxon>
        <taxon>Dikarya</taxon>
        <taxon>Ascomycota</taxon>
        <taxon>Pezizomycotina</taxon>
        <taxon>Dothideomycetes</taxon>
        <taxon>Dothideomycetidae</taxon>
        <taxon>Mycosphaerellales</taxon>
        <taxon>Teratosphaeriaceae</taxon>
        <taxon>Salinomyces</taxon>
    </lineage>
</organism>
<evidence type="ECO:0000313" key="10">
    <source>
        <dbReference type="Proteomes" id="UP000308549"/>
    </source>
</evidence>
<evidence type="ECO:0000256" key="2">
    <source>
        <dbReference type="ARBA" id="ARBA00010992"/>
    </source>
</evidence>
<dbReference type="Gene3D" id="1.20.1250.20">
    <property type="entry name" value="MFS general substrate transporter like domains"/>
    <property type="match status" value="1"/>
</dbReference>
<comment type="caution">
    <text evidence="9">The sequence shown here is derived from an EMBL/GenBank/DDBJ whole genome shotgun (WGS) entry which is preliminary data.</text>
</comment>
<gene>
    <name evidence="9" type="ORF">B0A50_07017</name>
</gene>
<evidence type="ECO:0000256" key="7">
    <source>
        <dbReference type="SAM" id="Phobius"/>
    </source>
</evidence>
<feature type="transmembrane region" description="Helical" evidence="7">
    <location>
        <begin position="363"/>
        <end position="381"/>
    </location>
</feature>
<feature type="transmembrane region" description="Helical" evidence="7">
    <location>
        <begin position="107"/>
        <end position="131"/>
    </location>
</feature>
<feature type="transmembrane region" description="Helical" evidence="7">
    <location>
        <begin position="143"/>
        <end position="164"/>
    </location>
</feature>
<dbReference type="InterPro" id="IPR003663">
    <property type="entry name" value="Sugar/inositol_transpt"/>
</dbReference>
<evidence type="ECO:0000256" key="1">
    <source>
        <dbReference type="ARBA" id="ARBA00004141"/>
    </source>
</evidence>
<dbReference type="EMBL" id="NAJL01000050">
    <property type="protein sequence ID" value="TKA23882.1"/>
    <property type="molecule type" value="Genomic_DNA"/>
</dbReference>
<dbReference type="InterPro" id="IPR036259">
    <property type="entry name" value="MFS_trans_sf"/>
</dbReference>
<feature type="transmembrane region" description="Helical" evidence="7">
    <location>
        <begin position="12"/>
        <end position="30"/>
    </location>
</feature>
<proteinExistence type="inferred from homology"/>
<evidence type="ECO:0000256" key="5">
    <source>
        <dbReference type="ARBA" id="ARBA00022989"/>
    </source>
</evidence>
<name>A0A4U0TPZ5_9PEZI</name>
<dbReference type="Pfam" id="PF00083">
    <property type="entry name" value="Sugar_tr"/>
    <property type="match status" value="1"/>
</dbReference>
<dbReference type="GO" id="GO:0005351">
    <property type="term" value="F:carbohydrate:proton symporter activity"/>
    <property type="evidence" value="ECO:0007669"/>
    <property type="project" value="TreeGrafter"/>
</dbReference>